<dbReference type="Proteomes" id="UP000298664">
    <property type="component" value="Chromosome Circular"/>
</dbReference>
<evidence type="ECO:0000313" key="2">
    <source>
        <dbReference type="Proteomes" id="UP000298664"/>
    </source>
</evidence>
<reference evidence="1" key="1">
    <citation type="submission" date="2023-05" db="EMBL/GenBank/DDBJ databases">
        <title>Complete genome sequence of Agrobacterium larrymoorei CFBP5477.</title>
        <authorList>
            <person name="Yen H.-C."/>
            <person name="Chou L."/>
            <person name="Lin Y.-C."/>
            <person name="Lai E.-M."/>
            <person name="Kuo C.-H."/>
        </authorList>
    </citation>
    <scope>NUCLEOTIDE SEQUENCE</scope>
    <source>
        <strain evidence="1">CFBP5477</strain>
    </source>
</reference>
<dbReference type="SUPFAM" id="SSF53756">
    <property type="entry name" value="UDP-Glycosyltransferase/glycogen phosphorylase"/>
    <property type="match status" value="1"/>
</dbReference>
<dbReference type="AlphaFoldDB" id="A0AAF0HCX4"/>
<evidence type="ECO:0000313" key="1">
    <source>
        <dbReference type="EMBL" id="WHA42036.1"/>
    </source>
</evidence>
<dbReference type="EMBL" id="CP124733">
    <property type="protein sequence ID" value="WHA42036.1"/>
    <property type="molecule type" value="Genomic_DNA"/>
</dbReference>
<dbReference type="RefSeq" id="WP_137393973.1">
    <property type="nucleotide sequence ID" value="NZ_CP124733.1"/>
</dbReference>
<sequence length="356" mass="41241">MTSSKVHFWPHTKKTSVASHRIRCQNVMRGLQKIGISTAYYQSLLHRRFNSFFLNRPPKILVLSKRTKLSSLEWAIKLKQEHNTKLILDICDNIFFNSTDERNVNYRKTVATLNMFDLVVTPSNFLANAIAHHLHPQMRVEVVLDAVEQSIPYGKLDHVFRRKPISELEGLRANIQASGVELGRRLVWFGHHGTTKAQNGMFDLEHFANIFEQHHAEKPISLTIISNNKERYLQIFEKHRFTTQYLEWNLGTVDHALQMHDIALIPVRQNNYNLSKSANRVTTSLANGLAVCASAIDSYEPFRSCITLDDWEDGLRKLMASPQKRQRCVDEGMRLVEQHYTQAAVSRRWQQLLQDL</sequence>
<gene>
    <name evidence="1" type="ORF">CFBP5477_005240</name>
</gene>
<name>A0AAF0HCX4_9HYPH</name>
<accession>A0AAF0HCX4</accession>
<organism evidence="1 2">
    <name type="scientific">Agrobacterium larrymoorei</name>
    <dbReference type="NCBI Taxonomy" id="160699"/>
    <lineage>
        <taxon>Bacteria</taxon>
        <taxon>Pseudomonadati</taxon>
        <taxon>Pseudomonadota</taxon>
        <taxon>Alphaproteobacteria</taxon>
        <taxon>Hyphomicrobiales</taxon>
        <taxon>Rhizobiaceae</taxon>
        <taxon>Rhizobium/Agrobacterium group</taxon>
        <taxon>Agrobacterium</taxon>
    </lineage>
</organism>
<protein>
    <recommendedName>
        <fullName evidence="3">Glycosyltransferase family 4 protein</fullName>
    </recommendedName>
</protein>
<proteinExistence type="predicted"/>
<evidence type="ECO:0008006" key="3">
    <source>
        <dbReference type="Google" id="ProtNLM"/>
    </source>
</evidence>